<evidence type="ECO:0000256" key="1">
    <source>
        <dbReference type="ARBA" id="ARBA00011073"/>
    </source>
</evidence>
<dbReference type="PANTHER" id="PTHR43806:SF11">
    <property type="entry name" value="CEREVISIN-RELATED"/>
    <property type="match status" value="1"/>
</dbReference>
<accession>A0ABW4C4I0</accession>
<keyword evidence="5 6" id="KW-0720">Serine protease</keyword>
<reference evidence="10" key="1">
    <citation type="journal article" date="2019" name="Int. J. Syst. Evol. Microbiol.">
        <title>The Global Catalogue of Microorganisms (GCM) 10K type strain sequencing project: providing services to taxonomists for standard genome sequencing and annotation.</title>
        <authorList>
            <consortium name="The Broad Institute Genomics Platform"/>
            <consortium name="The Broad Institute Genome Sequencing Center for Infectious Disease"/>
            <person name="Wu L."/>
            <person name="Ma J."/>
        </authorList>
    </citation>
    <scope>NUCLEOTIDE SEQUENCE [LARGE SCALE GENOMIC DNA]</scope>
    <source>
        <strain evidence="10">S1</strain>
    </source>
</reference>
<feature type="domain" description="Peptidase S8/S53" evidence="8">
    <location>
        <begin position="122"/>
        <end position="360"/>
    </location>
</feature>
<feature type="active site" description="Charge relay system" evidence="6">
    <location>
        <position position="131"/>
    </location>
</feature>
<proteinExistence type="inferred from homology"/>
<gene>
    <name evidence="9" type="ORF">ACFQ4Y_00205</name>
</gene>
<evidence type="ECO:0000256" key="6">
    <source>
        <dbReference type="PROSITE-ProRule" id="PRU01240"/>
    </source>
</evidence>
<dbReference type="Pfam" id="PF00082">
    <property type="entry name" value="Peptidase_S8"/>
    <property type="match status" value="1"/>
</dbReference>
<keyword evidence="2 6" id="KW-0645">Protease</keyword>
<evidence type="ECO:0000313" key="10">
    <source>
        <dbReference type="Proteomes" id="UP001597282"/>
    </source>
</evidence>
<evidence type="ECO:0000256" key="3">
    <source>
        <dbReference type="ARBA" id="ARBA00022723"/>
    </source>
</evidence>
<comment type="similarity">
    <text evidence="1 6 7">Belongs to the peptidase S8 family.</text>
</comment>
<feature type="active site" description="Charge relay system" evidence="6">
    <location>
        <position position="164"/>
    </location>
</feature>
<keyword evidence="4 6" id="KW-0378">Hydrolase</keyword>
<dbReference type="InterPro" id="IPR000209">
    <property type="entry name" value="Peptidase_S8/S53_dom"/>
</dbReference>
<dbReference type="InterPro" id="IPR023827">
    <property type="entry name" value="Peptidase_S8_Asp-AS"/>
</dbReference>
<evidence type="ECO:0000256" key="2">
    <source>
        <dbReference type="ARBA" id="ARBA00022670"/>
    </source>
</evidence>
<dbReference type="PANTHER" id="PTHR43806">
    <property type="entry name" value="PEPTIDASE S8"/>
    <property type="match status" value="1"/>
</dbReference>
<keyword evidence="3" id="KW-0479">Metal-binding</keyword>
<dbReference type="CDD" id="cd07477">
    <property type="entry name" value="Peptidases_S8_Subtilisin_subset"/>
    <property type="match status" value="1"/>
</dbReference>
<dbReference type="PROSITE" id="PS00138">
    <property type="entry name" value="SUBTILASE_SER"/>
    <property type="match status" value="1"/>
</dbReference>
<keyword evidence="10" id="KW-1185">Reference proteome</keyword>
<evidence type="ECO:0000256" key="5">
    <source>
        <dbReference type="ARBA" id="ARBA00022825"/>
    </source>
</evidence>
<dbReference type="InterPro" id="IPR034202">
    <property type="entry name" value="Subtilisin_Carlsberg-like"/>
</dbReference>
<dbReference type="EMBL" id="JBHTNU010000001">
    <property type="protein sequence ID" value="MFD1425357.1"/>
    <property type="molecule type" value="Genomic_DNA"/>
</dbReference>
<evidence type="ECO:0000256" key="4">
    <source>
        <dbReference type="ARBA" id="ARBA00022801"/>
    </source>
</evidence>
<protein>
    <submittedName>
        <fullName evidence="9">S8 family peptidase</fullName>
    </submittedName>
</protein>
<sequence>MSTRPEWFQGPLPWVNRSMNYVRKILYLKDYSNPKNCIREINRCGGRPVRVLPHLGVIVGEFVRKEGLYSLEGHPDVVHWEYDSQVTITDPIAGEITEGAAEGLPWGIQDVEATRVWPYTKGRGVKVAVIDTGVANDHPAVQKNYSGGVNILSPMFTPYDYNGHGTHVAATIAGRATDLNVMGVAPRVHIYGVKAFNRKGSANLSDLLSAINWCIENRMDVVNMSFGMPKVSDTLLEAIRTAHRQGITMVAAAGNQGNSGNVDYPARFDETIGVTAVSNDGRLAPFSNVGDGVDLAAPGDQIRSAWLNGTTREMSGTSMAVPHVSGTVALLLYLRSDLKPDLIRRLMVESTIPIQENRSYGKVSSFQSVQLLARHMGRFIP</sequence>
<dbReference type="Proteomes" id="UP001597282">
    <property type="component" value="Unassembled WGS sequence"/>
</dbReference>
<evidence type="ECO:0000313" key="9">
    <source>
        <dbReference type="EMBL" id="MFD1425357.1"/>
    </source>
</evidence>
<evidence type="ECO:0000256" key="7">
    <source>
        <dbReference type="RuleBase" id="RU003355"/>
    </source>
</evidence>
<comment type="caution">
    <text evidence="9">The sequence shown here is derived from an EMBL/GenBank/DDBJ whole genome shotgun (WGS) entry which is preliminary data.</text>
</comment>
<name>A0ABW4C4I0_9BACL</name>
<dbReference type="PROSITE" id="PS00136">
    <property type="entry name" value="SUBTILASE_ASP"/>
    <property type="match status" value="1"/>
</dbReference>
<dbReference type="SUPFAM" id="SSF52743">
    <property type="entry name" value="Subtilisin-like"/>
    <property type="match status" value="1"/>
</dbReference>
<feature type="active site" description="Charge relay system" evidence="6">
    <location>
        <position position="318"/>
    </location>
</feature>
<dbReference type="InterPro" id="IPR036852">
    <property type="entry name" value="Peptidase_S8/S53_dom_sf"/>
</dbReference>
<evidence type="ECO:0000259" key="8">
    <source>
        <dbReference type="Pfam" id="PF00082"/>
    </source>
</evidence>
<dbReference type="Gene3D" id="3.40.50.200">
    <property type="entry name" value="Peptidase S8/S53 domain"/>
    <property type="match status" value="1"/>
</dbReference>
<dbReference type="InterPro" id="IPR050131">
    <property type="entry name" value="Peptidase_S8_subtilisin-like"/>
</dbReference>
<organism evidence="9 10">
    <name type="scientific">Kroppenstedtia sanguinis</name>
    <dbReference type="NCBI Taxonomy" id="1380684"/>
    <lineage>
        <taxon>Bacteria</taxon>
        <taxon>Bacillati</taxon>
        <taxon>Bacillota</taxon>
        <taxon>Bacilli</taxon>
        <taxon>Bacillales</taxon>
        <taxon>Thermoactinomycetaceae</taxon>
        <taxon>Kroppenstedtia</taxon>
    </lineage>
</organism>
<dbReference type="PRINTS" id="PR00723">
    <property type="entry name" value="SUBTILISIN"/>
</dbReference>
<dbReference type="InterPro" id="IPR015500">
    <property type="entry name" value="Peptidase_S8_subtilisin-rel"/>
</dbReference>
<dbReference type="PROSITE" id="PS51892">
    <property type="entry name" value="SUBTILASE"/>
    <property type="match status" value="1"/>
</dbReference>
<dbReference type="RefSeq" id="WP_380162037.1">
    <property type="nucleotide sequence ID" value="NZ_JBHTNU010000001.1"/>
</dbReference>
<dbReference type="InterPro" id="IPR023828">
    <property type="entry name" value="Peptidase_S8_Ser-AS"/>
</dbReference>